<feature type="compositionally biased region" description="Low complexity" evidence="1">
    <location>
        <begin position="38"/>
        <end position="49"/>
    </location>
</feature>
<sequence>MDRYDEYESSRHDRRYYPTQVELPKVGYSPNHRPYQTSSNPASRSSSSSTYDGASRRYSQEYEESSGYVAVDPKTLDFDKLVELLNPKFQSEYLNRILAFLNSKNREICFPNIAPYKEAFLMKLVTDKENLRHWASTIFANVSVVRFYECWKVIRMHTNWCTRMRVVLLQNVCWFTRKFIITQDRMAVSGIFSKCPSK</sequence>
<accession>A0A8S4G1G2</accession>
<evidence type="ECO:0000256" key="1">
    <source>
        <dbReference type="SAM" id="MobiDB-lite"/>
    </source>
</evidence>
<evidence type="ECO:0000313" key="3">
    <source>
        <dbReference type="Proteomes" id="UP000653454"/>
    </source>
</evidence>
<dbReference type="EMBL" id="CAJHNJ030000075">
    <property type="protein sequence ID" value="CAG9134236.1"/>
    <property type="molecule type" value="Genomic_DNA"/>
</dbReference>
<dbReference type="Proteomes" id="UP000653454">
    <property type="component" value="Unassembled WGS sequence"/>
</dbReference>
<feature type="compositionally biased region" description="Basic and acidic residues" evidence="1">
    <location>
        <begin position="1"/>
        <end position="11"/>
    </location>
</feature>
<protein>
    <submittedName>
        <fullName evidence="2">(diamondback moth) hypothetical protein</fullName>
    </submittedName>
</protein>
<gene>
    <name evidence="2" type="ORF">PLXY2_LOCUS12499</name>
</gene>
<comment type="caution">
    <text evidence="2">The sequence shown here is derived from an EMBL/GenBank/DDBJ whole genome shotgun (WGS) entry which is preliminary data.</text>
</comment>
<keyword evidence="3" id="KW-1185">Reference proteome</keyword>
<organism evidence="2 3">
    <name type="scientific">Plutella xylostella</name>
    <name type="common">Diamondback moth</name>
    <name type="synonym">Plutella maculipennis</name>
    <dbReference type="NCBI Taxonomy" id="51655"/>
    <lineage>
        <taxon>Eukaryota</taxon>
        <taxon>Metazoa</taxon>
        <taxon>Ecdysozoa</taxon>
        <taxon>Arthropoda</taxon>
        <taxon>Hexapoda</taxon>
        <taxon>Insecta</taxon>
        <taxon>Pterygota</taxon>
        <taxon>Neoptera</taxon>
        <taxon>Endopterygota</taxon>
        <taxon>Lepidoptera</taxon>
        <taxon>Glossata</taxon>
        <taxon>Ditrysia</taxon>
        <taxon>Yponomeutoidea</taxon>
        <taxon>Plutellidae</taxon>
        <taxon>Plutella</taxon>
    </lineage>
</organism>
<proteinExistence type="predicted"/>
<reference evidence="2" key="1">
    <citation type="submission" date="2020-11" db="EMBL/GenBank/DDBJ databases">
        <authorList>
            <person name="Whiteford S."/>
        </authorList>
    </citation>
    <scope>NUCLEOTIDE SEQUENCE</scope>
</reference>
<name>A0A8S4G1G2_PLUXY</name>
<feature type="region of interest" description="Disordered" evidence="1">
    <location>
        <begin position="1"/>
        <end position="56"/>
    </location>
</feature>
<dbReference type="AlphaFoldDB" id="A0A8S4G1G2"/>
<evidence type="ECO:0000313" key="2">
    <source>
        <dbReference type="EMBL" id="CAG9134236.1"/>
    </source>
</evidence>